<feature type="compositionally biased region" description="Polar residues" evidence="1">
    <location>
        <begin position="111"/>
        <end position="120"/>
    </location>
</feature>
<dbReference type="PANTHER" id="PTHR35162">
    <property type="entry name" value="OS08G0516600 PROTEIN"/>
    <property type="match status" value="1"/>
</dbReference>
<proteinExistence type="predicted"/>
<dbReference type="Proteomes" id="UP001386955">
    <property type="component" value="Unassembled WGS sequence"/>
</dbReference>
<evidence type="ECO:0000313" key="3">
    <source>
        <dbReference type="Proteomes" id="UP001386955"/>
    </source>
</evidence>
<sequence length="177" mass="19628">MDSEAKRKWDESKDKGGTPLIIITLSISLSTPSRSLSLSLSKIKLVIHQFASISPPSELNSQRKQMGLEILEEFMPITPIRTVVPTTKAFNKHDLGTTKEAANEDDEECHTPTSPSQKLTTPLVCPPAPKKPRVVSQRHNLDTTPSEGFFKLQHDLASVFVLGSPNFPRRTPKQALF</sequence>
<accession>A0AAN9T0H0</accession>
<gene>
    <name evidence="2" type="ORF">VNO78_03396</name>
</gene>
<dbReference type="AlphaFoldDB" id="A0AAN9T0H0"/>
<keyword evidence="3" id="KW-1185">Reference proteome</keyword>
<feature type="region of interest" description="Disordered" evidence="1">
    <location>
        <begin position="98"/>
        <end position="136"/>
    </location>
</feature>
<organism evidence="2 3">
    <name type="scientific">Psophocarpus tetragonolobus</name>
    <name type="common">Winged bean</name>
    <name type="synonym">Dolichos tetragonolobus</name>
    <dbReference type="NCBI Taxonomy" id="3891"/>
    <lineage>
        <taxon>Eukaryota</taxon>
        <taxon>Viridiplantae</taxon>
        <taxon>Streptophyta</taxon>
        <taxon>Embryophyta</taxon>
        <taxon>Tracheophyta</taxon>
        <taxon>Spermatophyta</taxon>
        <taxon>Magnoliopsida</taxon>
        <taxon>eudicotyledons</taxon>
        <taxon>Gunneridae</taxon>
        <taxon>Pentapetalae</taxon>
        <taxon>rosids</taxon>
        <taxon>fabids</taxon>
        <taxon>Fabales</taxon>
        <taxon>Fabaceae</taxon>
        <taxon>Papilionoideae</taxon>
        <taxon>50 kb inversion clade</taxon>
        <taxon>NPAAA clade</taxon>
        <taxon>indigoferoid/millettioid clade</taxon>
        <taxon>Phaseoleae</taxon>
        <taxon>Psophocarpus</taxon>
    </lineage>
</organism>
<comment type="caution">
    <text evidence="2">The sequence shown here is derived from an EMBL/GenBank/DDBJ whole genome shotgun (WGS) entry which is preliminary data.</text>
</comment>
<reference evidence="2 3" key="1">
    <citation type="submission" date="2024-01" db="EMBL/GenBank/DDBJ databases">
        <title>The genomes of 5 underutilized Papilionoideae crops provide insights into root nodulation and disease resistanc.</title>
        <authorList>
            <person name="Jiang F."/>
        </authorList>
    </citation>
    <scope>NUCLEOTIDE SEQUENCE [LARGE SCALE GENOMIC DNA]</scope>
    <source>
        <strain evidence="2">DUOXIRENSHENG_FW03</strain>
        <tissue evidence="2">Leaves</tissue>
    </source>
</reference>
<name>A0AAN9T0H0_PSOTE</name>
<evidence type="ECO:0000256" key="1">
    <source>
        <dbReference type="SAM" id="MobiDB-lite"/>
    </source>
</evidence>
<evidence type="ECO:0000313" key="2">
    <source>
        <dbReference type="EMBL" id="KAK7411951.1"/>
    </source>
</evidence>
<dbReference type="InterPro" id="IPR053115">
    <property type="entry name" value="CDK_inhibitor"/>
</dbReference>
<protein>
    <submittedName>
        <fullName evidence="2">Uncharacterized protein</fullName>
    </submittedName>
</protein>
<dbReference type="EMBL" id="JAYMYS010000001">
    <property type="protein sequence ID" value="KAK7411951.1"/>
    <property type="molecule type" value="Genomic_DNA"/>
</dbReference>
<dbReference type="PANTHER" id="PTHR35162:SF2">
    <property type="entry name" value="OS08G0516600 PROTEIN"/>
    <property type="match status" value="1"/>
</dbReference>